<name>A0ACC2IAU6_9PLEO</name>
<comment type="caution">
    <text evidence="1">The sequence shown here is derived from an EMBL/GenBank/DDBJ whole genome shotgun (WGS) entry which is preliminary data.</text>
</comment>
<reference evidence="1" key="1">
    <citation type="submission" date="2022-11" db="EMBL/GenBank/DDBJ databases">
        <title>Genome Sequence of Boeremia exigua.</title>
        <authorList>
            <person name="Buettner E."/>
        </authorList>
    </citation>
    <scope>NUCLEOTIDE SEQUENCE</scope>
    <source>
        <strain evidence="1">CU02</strain>
    </source>
</reference>
<sequence length="416" mass="47071">MWRRANLTCSVKASTVAFPQSSLAVSVGMILSALRAGILYGLCWFVVIVRLISRRLHRGAWKRLQWDDYLIVCAMLTDTVLLVAMTKVVNTSSNLIPPGEDVSQYSQTEIDARIFGSKLVLVVEQMQIATIWLVKACLLIMYFRMTAVLPQRKLVIVTSIYVAIAFVIMEILYFGVWCRPFAQYYAVPTNSTQCSAATNHLITNAVFNISTDLIILSIPMPLLFKVRLPKKNKLVLIGIFLIGLFTVVAAILNKYYSFANPFGLDWVLWYLRESYTAILCANLPLTYPLIQRVFRLRNWNSNSGESHSIQAAGTTSRGTKTFGTNKSHSHWVSQNKSRAKSKVFRDNLGFAESQEDIHDPFRNPSADSTPQFIISAIEMDGVKSYEKSLTDLSIENPMSWRTQQDRMKDFNYNAPT</sequence>
<protein>
    <submittedName>
        <fullName evidence="1">Uncharacterized protein</fullName>
    </submittedName>
</protein>
<keyword evidence="2" id="KW-1185">Reference proteome</keyword>
<gene>
    <name evidence="1" type="ORF">OPT61_g5352</name>
</gene>
<organism evidence="1 2">
    <name type="scientific">Boeremia exigua</name>
    <dbReference type="NCBI Taxonomy" id="749465"/>
    <lineage>
        <taxon>Eukaryota</taxon>
        <taxon>Fungi</taxon>
        <taxon>Dikarya</taxon>
        <taxon>Ascomycota</taxon>
        <taxon>Pezizomycotina</taxon>
        <taxon>Dothideomycetes</taxon>
        <taxon>Pleosporomycetidae</taxon>
        <taxon>Pleosporales</taxon>
        <taxon>Pleosporineae</taxon>
        <taxon>Didymellaceae</taxon>
        <taxon>Boeremia</taxon>
    </lineage>
</organism>
<accession>A0ACC2IAU6</accession>
<dbReference type="Proteomes" id="UP001153331">
    <property type="component" value="Unassembled WGS sequence"/>
</dbReference>
<evidence type="ECO:0000313" key="2">
    <source>
        <dbReference type="Proteomes" id="UP001153331"/>
    </source>
</evidence>
<proteinExistence type="predicted"/>
<dbReference type="EMBL" id="JAPHNI010000340">
    <property type="protein sequence ID" value="KAJ8112244.1"/>
    <property type="molecule type" value="Genomic_DNA"/>
</dbReference>
<evidence type="ECO:0000313" key="1">
    <source>
        <dbReference type="EMBL" id="KAJ8112244.1"/>
    </source>
</evidence>